<name>A0AA36EVZ7_OCTVU</name>
<evidence type="ECO:0000313" key="2">
    <source>
        <dbReference type="Proteomes" id="UP001162480"/>
    </source>
</evidence>
<protein>
    <submittedName>
        <fullName evidence="1">Uncharacterized protein</fullName>
    </submittedName>
</protein>
<evidence type="ECO:0000313" key="1">
    <source>
        <dbReference type="EMBL" id="CAI9715057.1"/>
    </source>
</evidence>
<dbReference type="AlphaFoldDB" id="A0AA36EVZ7"/>
<accession>A0AA36EVZ7</accession>
<dbReference type="Proteomes" id="UP001162480">
    <property type="component" value="Chromosome 1"/>
</dbReference>
<keyword evidence="2" id="KW-1185">Reference proteome</keyword>
<proteinExistence type="predicted"/>
<organism evidence="1 2">
    <name type="scientific">Octopus vulgaris</name>
    <name type="common">Common octopus</name>
    <dbReference type="NCBI Taxonomy" id="6645"/>
    <lineage>
        <taxon>Eukaryota</taxon>
        <taxon>Metazoa</taxon>
        <taxon>Spiralia</taxon>
        <taxon>Lophotrochozoa</taxon>
        <taxon>Mollusca</taxon>
        <taxon>Cephalopoda</taxon>
        <taxon>Coleoidea</taxon>
        <taxon>Octopodiformes</taxon>
        <taxon>Octopoda</taxon>
        <taxon>Incirrata</taxon>
        <taxon>Octopodidae</taxon>
        <taxon>Octopus</taxon>
    </lineage>
</organism>
<gene>
    <name evidence="1" type="ORF">OCTVUL_1B005835</name>
</gene>
<sequence>MVQIFSLAAITFKPLAYDSRTSLAMQHPSIDNFTNFSKERHRFLCHNAYDYHNVHLLWLLSLSFCYCAAKTKMNIWNTLAERKNLNDLTLKVVVSSWINVCHC</sequence>
<dbReference type="EMBL" id="OX597814">
    <property type="protein sequence ID" value="CAI9715057.1"/>
    <property type="molecule type" value="Genomic_DNA"/>
</dbReference>
<reference evidence="1" key="1">
    <citation type="submission" date="2023-08" db="EMBL/GenBank/DDBJ databases">
        <authorList>
            <person name="Alioto T."/>
            <person name="Alioto T."/>
            <person name="Gomez Garrido J."/>
        </authorList>
    </citation>
    <scope>NUCLEOTIDE SEQUENCE</scope>
</reference>